<name>A0ABV0U1G9_9TELE</name>
<sequence>MRPCPILIGSHHPSRFTSRSILPVFVAFSSPTLSISPALIVSHIRLLAFNLISLIPIQVFFYPLVLSSYLFSFLSPGLHLLRLYSSSLHPTAGALLALTNFRLITVITSINERGLSS</sequence>
<evidence type="ECO:0000313" key="3">
    <source>
        <dbReference type="Proteomes" id="UP001482620"/>
    </source>
</evidence>
<keyword evidence="3" id="KW-1185">Reference proteome</keyword>
<feature type="transmembrane region" description="Helical" evidence="1">
    <location>
        <begin position="91"/>
        <end position="110"/>
    </location>
</feature>
<organism evidence="2 3">
    <name type="scientific">Ilyodon furcidens</name>
    <name type="common">goldbreast splitfin</name>
    <dbReference type="NCBI Taxonomy" id="33524"/>
    <lineage>
        <taxon>Eukaryota</taxon>
        <taxon>Metazoa</taxon>
        <taxon>Chordata</taxon>
        <taxon>Craniata</taxon>
        <taxon>Vertebrata</taxon>
        <taxon>Euteleostomi</taxon>
        <taxon>Actinopterygii</taxon>
        <taxon>Neopterygii</taxon>
        <taxon>Teleostei</taxon>
        <taxon>Neoteleostei</taxon>
        <taxon>Acanthomorphata</taxon>
        <taxon>Ovalentaria</taxon>
        <taxon>Atherinomorphae</taxon>
        <taxon>Cyprinodontiformes</taxon>
        <taxon>Goodeidae</taxon>
        <taxon>Ilyodon</taxon>
    </lineage>
</organism>
<evidence type="ECO:0000313" key="2">
    <source>
        <dbReference type="EMBL" id="MEQ2238876.1"/>
    </source>
</evidence>
<protein>
    <submittedName>
        <fullName evidence="2">Uncharacterized protein</fullName>
    </submittedName>
</protein>
<dbReference type="Proteomes" id="UP001482620">
    <property type="component" value="Unassembled WGS sequence"/>
</dbReference>
<comment type="caution">
    <text evidence="2">The sequence shown here is derived from an EMBL/GenBank/DDBJ whole genome shotgun (WGS) entry which is preliminary data.</text>
</comment>
<feature type="transmembrane region" description="Helical" evidence="1">
    <location>
        <begin position="20"/>
        <end position="40"/>
    </location>
</feature>
<reference evidence="2 3" key="1">
    <citation type="submission" date="2021-06" db="EMBL/GenBank/DDBJ databases">
        <authorList>
            <person name="Palmer J.M."/>
        </authorList>
    </citation>
    <scope>NUCLEOTIDE SEQUENCE [LARGE SCALE GENOMIC DNA]</scope>
    <source>
        <strain evidence="3">if_2019</strain>
        <tissue evidence="2">Muscle</tissue>
    </source>
</reference>
<accession>A0ABV0U1G9</accession>
<feature type="transmembrane region" description="Helical" evidence="1">
    <location>
        <begin position="47"/>
        <end position="71"/>
    </location>
</feature>
<gene>
    <name evidence="2" type="ORF">ILYODFUR_037768</name>
</gene>
<keyword evidence="1" id="KW-0472">Membrane</keyword>
<proteinExistence type="predicted"/>
<keyword evidence="1" id="KW-0812">Transmembrane</keyword>
<keyword evidence="1" id="KW-1133">Transmembrane helix</keyword>
<evidence type="ECO:0000256" key="1">
    <source>
        <dbReference type="SAM" id="Phobius"/>
    </source>
</evidence>
<dbReference type="EMBL" id="JAHRIQ010054978">
    <property type="protein sequence ID" value="MEQ2238876.1"/>
    <property type="molecule type" value="Genomic_DNA"/>
</dbReference>